<dbReference type="PANTHER" id="PTHR33112:SF16">
    <property type="entry name" value="HETEROKARYON INCOMPATIBILITY DOMAIN-CONTAINING PROTEIN"/>
    <property type="match status" value="1"/>
</dbReference>
<dbReference type="PANTHER" id="PTHR33112">
    <property type="entry name" value="DOMAIN PROTEIN, PUTATIVE-RELATED"/>
    <property type="match status" value="1"/>
</dbReference>
<evidence type="ECO:0000313" key="2">
    <source>
        <dbReference type="EMBL" id="OHF01828.1"/>
    </source>
</evidence>
<gene>
    <name evidence="2" type="ORF">CORC01_03019</name>
</gene>
<proteinExistence type="predicted"/>
<feature type="non-terminal residue" evidence="2">
    <location>
        <position position="1"/>
    </location>
</feature>
<reference evidence="2 3" key="1">
    <citation type="submission" date="2016-09" db="EMBL/GenBank/DDBJ databases">
        <authorList>
            <person name="Capua I."/>
            <person name="De Benedictis P."/>
            <person name="Joannis T."/>
            <person name="Lombin L.H."/>
            <person name="Cattoli G."/>
        </authorList>
    </citation>
    <scope>NUCLEOTIDE SEQUENCE [LARGE SCALE GENOMIC DNA]</scope>
    <source>
        <strain evidence="2 3">IMI 309357</strain>
    </source>
</reference>
<dbReference type="InterPro" id="IPR010730">
    <property type="entry name" value="HET"/>
</dbReference>
<sequence length="56" mass="6330">IDNQKEAIDVEDFPKTVRAAVEITKGLGLEYLWVDDVCIIQDSAEDWEKEAAKLAH</sequence>
<dbReference type="AlphaFoldDB" id="A0A1G4BKK4"/>
<dbReference type="RefSeq" id="XP_022478970.1">
    <property type="nucleotide sequence ID" value="XM_022614669.1"/>
</dbReference>
<feature type="domain" description="Heterokaryon incompatibility" evidence="1">
    <location>
        <begin position="4"/>
        <end position="55"/>
    </location>
</feature>
<keyword evidence="3" id="KW-1185">Reference proteome</keyword>
<dbReference type="EMBL" id="MJBS01000017">
    <property type="protein sequence ID" value="OHF01828.1"/>
    <property type="molecule type" value="Genomic_DNA"/>
</dbReference>
<accession>A0A1G4BKK4</accession>
<dbReference type="OrthoDB" id="3486565at2759"/>
<dbReference type="Pfam" id="PF06985">
    <property type="entry name" value="HET"/>
    <property type="match status" value="1"/>
</dbReference>
<organism evidence="2 3">
    <name type="scientific">Colletotrichum orchidophilum</name>
    <dbReference type="NCBI Taxonomy" id="1209926"/>
    <lineage>
        <taxon>Eukaryota</taxon>
        <taxon>Fungi</taxon>
        <taxon>Dikarya</taxon>
        <taxon>Ascomycota</taxon>
        <taxon>Pezizomycotina</taxon>
        <taxon>Sordariomycetes</taxon>
        <taxon>Hypocreomycetidae</taxon>
        <taxon>Glomerellales</taxon>
        <taxon>Glomerellaceae</taxon>
        <taxon>Colletotrichum</taxon>
    </lineage>
</organism>
<comment type="caution">
    <text evidence="2">The sequence shown here is derived from an EMBL/GenBank/DDBJ whole genome shotgun (WGS) entry which is preliminary data.</text>
</comment>
<name>A0A1G4BKK4_9PEZI</name>
<evidence type="ECO:0000259" key="1">
    <source>
        <dbReference type="Pfam" id="PF06985"/>
    </source>
</evidence>
<protein>
    <recommendedName>
        <fullName evidence="1">Heterokaryon incompatibility domain-containing protein</fullName>
    </recommendedName>
</protein>
<dbReference type="GeneID" id="34556179"/>
<dbReference type="Proteomes" id="UP000176998">
    <property type="component" value="Unassembled WGS sequence"/>
</dbReference>
<evidence type="ECO:0000313" key="3">
    <source>
        <dbReference type="Proteomes" id="UP000176998"/>
    </source>
</evidence>
<dbReference type="STRING" id="1209926.A0A1G4BKK4"/>